<dbReference type="AlphaFoldDB" id="A0A444R260"/>
<dbReference type="Proteomes" id="UP000288730">
    <property type="component" value="Unassembled WGS sequence"/>
</dbReference>
<evidence type="ECO:0000313" key="2">
    <source>
        <dbReference type="EMBL" id="RXC84737.1"/>
    </source>
</evidence>
<dbReference type="GO" id="GO:0022857">
    <property type="term" value="F:transmembrane transporter activity"/>
    <property type="evidence" value="ECO:0007669"/>
    <property type="project" value="TreeGrafter"/>
</dbReference>
<dbReference type="Pfam" id="PF00005">
    <property type="entry name" value="ABC_tran"/>
    <property type="match status" value="1"/>
</dbReference>
<proteinExistence type="predicted"/>
<dbReference type="GO" id="GO:0016887">
    <property type="term" value="F:ATP hydrolysis activity"/>
    <property type="evidence" value="ECO:0007669"/>
    <property type="project" value="InterPro"/>
</dbReference>
<comment type="caution">
    <text evidence="2">The sequence shown here is derived from an EMBL/GenBank/DDBJ whole genome shotgun (WGS) entry which is preliminary data.</text>
</comment>
<dbReference type="GO" id="GO:0005524">
    <property type="term" value="F:ATP binding"/>
    <property type="evidence" value="ECO:0007669"/>
    <property type="project" value="UniProtKB-KW"/>
</dbReference>
<dbReference type="SUPFAM" id="SSF52540">
    <property type="entry name" value="P-loop containing nucleoside triphosphate hydrolases"/>
    <property type="match status" value="1"/>
</dbReference>
<dbReference type="InterPro" id="IPR003439">
    <property type="entry name" value="ABC_transporter-like_ATP-bd"/>
</dbReference>
<protein>
    <submittedName>
        <fullName evidence="2">ATP-binding cassette domain-containing protein</fullName>
    </submittedName>
</protein>
<dbReference type="Gene3D" id="3.40.50.300">
    <property type="entry name" value="P-loop containing nucleotide triphosphate hydrolases"/>
    <property type="match status" value="1"/>
</dbReference>
<feature type="non-terminal residue" evidence="2">
    <location>
        <position position="1"/>
    </location>
</feature>
<reference evidence="2 3" key="1">
    <citation type="submission" date="2019-01" db="EMBL/GenBank/DDBJ databases">
        <title>Genomic analysis of febrile catheter-associated UTI E. coli isolates.</title>
        <authorList>
            <person name="Potter R."/>
            <person name="Zou Z."/>
            <person name="Henderson J."/>
            <person name="Dantas G."/>
        </authorList>
    </citation>
    <scope>NUCLEOTIDE SEQUENCE [LARGE SCALE GENOMIC DNA]</scope>
    <source>
        <strain evidence="2 3">29_CAASB</strain>
    </source>
</reference>
<evidence type="ECO:0000259" key="1">
    <source>
        <dbReference type="Pfam" id="PF00005"/>
    </source>
</evidence>
<organism evidence="2 3">
    <name type="scientific">Escherichia coli</name>
    <dbReference type="NCBI Taxonomy" id="562"/>
    <lineage>
        <taxon>Bacteria</taxon>
        <taxon>Pseudomonadati</taxon>
        <taxon>Pseudomonadota</taxon>
        <taxon>Gammaproteobacteria</taxon>
        <taxon>Enterobacterales</taxon>
        <taxon>Enterobacteriaceae</taxon>
        <taxon>Escherichia</taxon>
    </lineage>
</organism>
<keyword evidence="2" id="KW-0067">ATP-binding</keyword>
<dbReference type="EMBL" id="SCJN01000973">
    <property type="protein sequence ID" value="RXC84737.1"/>
    <property type="molecule type" value="Genomic_DNA"/>
</dbReference>
<sequence length="74" mass="8026">GEQQRVNIARGFIVDYPILLLDEPTASLDAKNSAAVVELIREAKARGAAIVGIFHDETVREQVADRLHPMGVSS</sequence>
<dbReference type="PANTHER" id="PTHR24220">
    <property type="entry name" value="IMPORT ATP-BINDING PROTEIN"/>
    <property type="match status" value="1"/>
</dbReference>
<name>A0A444R260_ECOLX</name>
<dbReference type="InterPro" id="IPR015854">
    <property type="entry name" value="ABC_transpr_LolD-like"/>
</dbReference>
<gene>
    <name evidence="2" type="ORF">EPS76_32295</name>
</gene>
<feature type="domain" description="ABC transporter" evidence="1">
    <location>
        <begin position="1"/>
        <end position="26"/>
    </location>
</feature>
<keyword evidence="2" id="KW-0547">Nucleotide-binding</keyword>
<accession>A0A444R260</accession>
<dbReference type="GO" id="GO:0005886">
    <property type="term" value="C:plasma membrane"/>
    <property type="evidence" value="ECO:0007669"/>
    <property type="project" value="TreeGrafter"/>
</dbReference>
<dbReference type="InterPro" id="IPR027417">
    <property type="entry name" value="P-loop_NTPase"/>
</dbReference>
<evidence type="ECO:0000313" key="3">
    <source>
        <dbReference type="Proteomes" id="UP000288730"/>
    </source>
</evidence>